<accession>A0ABY5JLH4</accession>
<keyword evidence="3" id="KW-0645">Protease</keyword>
<dbReference type="Proteomes" id="UP001059773">
    <property type="component" value="Chromosome"/>
</dbReference>
<evidence type="ECO:0000313" key="4">
    <source>
        <dbReference type="Proteomes" id="UP001059773"/>
    </source>
</evidence>
<keyword evidence="4" id="KW-1185">Reference proteome</keyword>
<evidence type="ECO:0000259" key="2">
    <source>
        <dbReference type="Pfam" id="PF02517"/>
    </source>
</evidence>
<dbReference type="RefSeq" id="WP_256706590.1">
    <property type="nucleotide sequence ID" value="NZ_CP101914.1"/>
</dbReference>
<keyword evidence="3" id="KW-0378">Hydrolase</keyword>
<keyword evidence="1" id="KW-1133">Transmembrane helix</keyword>
<sequence length="282" mass="32078">MKNKYIFLLGGWATATIGLFLATVAGTIAEEQFLITRNTRLIIQAAVMSIIVVPIILRLYVKFHKETRQTQNPAYSIKRSHHFFTGFLFVMGLAFAGLFMANAFGWLEIEQWHNPSSWLSAFLINMLIAFFYEALPEELALRGLIFDTLRERFATWISVIMQTLIFMAFSLSVNILQTLIGMGSLNITIISNLVLFFIFGIALALIRVFTGSLWASIGFHLGYLEMTRFLVMPTEYGAQPVVSFQENIPYGGNMFFIIGVMLFGAIFILLLLLSIRRWVVKR</sequence>
<organism evidence="3 4">
    <name type="scientific">Oceanobacillus jeddahense</name>
    <dbReference type="NCBI Taxonomy" id="1462527"/>
    <lineage>
        <taxon>Bacteria</taxon>
        <taxon>Bacillati</taxon>
        <taxon>Bacillota</taxon>
        <taxon>Bacilli</taxon>
        <taxon>Bacillales</taxon>
        <taxon>Bacillaceae</taxon>
        <taxon>Oceanobacillus</taxon>
    </lineage>
</organism>
<name>A0ABY5JLH4_9BACI</name>
<feature type="transmembrane region" description="Helical" evidence="1">
    <location>
        <begin position="153"/>
        <end position="173"/>
    </location>
</feature>
<evidence type="ECO:0000313" key="3">
    <source>
        <dbReference type="EMBL" id="UUI01160.1"/>
    </source>
</evidence>
<feature type="transmembrane region" description="Helical" evidence="1">
    <location>
        <begin position="82"/>
        <end position="104"/>
    </location>
</feature>
<dbReference type="EMBL" id="CP101914">
    <property type="protein sequence ID" value="UUI01160.1"/>
    <property type="molecule type" value="Genomic_DNA"/>
</dbReference>
<feature type="transmembrane region" description="Helical" evidence="1">
    <location>
        <begin position="251"/>
        <end position="273"/>
    </location>
</feature>
<feature type="transmembrane region" description="Helical" evidence="1">
    <location>
        <begin position="185"/>
        <end position="206"/>
    </location>
</feature>
<dbReference type="PANTHER" id="PTHR39430">
    <property type="entry name" value="MEMBRANE-ASSOCIATED PROTEASE-RELATED"/>
    <property type="match status" value="1"/>
</dbReference>
<evidence type="ECO:0000256" key="1">
    <source>
        <dbReference type="SAM" id="Phobius"/>
    </source>
</evidence>
<protein>
    <submittedName>
        <fullName evidence="3">CPBP family intramembrane metalloprotease</fullName>
    </submittedName>
</protein>
<gene>
    <name evidence="3" type="ORF">NP439_13930</name>
</gene>
<keyword evidence="3" id="KW-0482">Metalloprotease</keyword>
<feature type="domain" description="CAAX prenyl protease 2/Lysostaphin resistance protein A-like" evidence="2">
    <location>
        <begin position="121"/>
        <end position="222"/>
    </location>
</feature>
<keyword evidence="1" id="KW-0472">Membrane</keyword>
<keyword evidence="1" id="KW-0812">Transmembrane</keyword>
<reference evidence="3" key="1">
    <citation type="submission" date="2022-07" db="EMBL/GenBank/DDBJ databases">
        <title>FELIX.</title>
        <authorList>
            <person name="Wan K.H."/>
            <person name="Park S."/>
            <person name="Lawrence Q."/>
            <person name="Eichenberger J.P."/>
            <person name="Booth B.W."/>
            <person name="Piaggio A.J."/>
            <person name="Chandler J.C."/>
            <person name="Franklin A.B."/>
            <person name="Celniker S.E."/>
        </authorList>
    </citation>
    <scope>NUCLEOTIDE SEQUENCE</scope>
    <source>
        <strain evidence="3">QA-1986 374</strain>
    </source>
</reference>
<proteinExistence type="predicted"/>
<dbReference type="GO" id="GO:0008237">
    <property type="term" value="F:metallopeptidase activity"/>
    <property type="evidence" value="ECO:0007669"/>
    <property type="project" value="UniProtKB-KW"/>
</dbReference>
<dbReference type="Pfam" id="PF02517">
    <property type="entry name" value="Rce1-like"/>
    <property type="match status" value="1"/>
</dbReference>
<feature type="transmembrane region" description="Helical" evidence="1">
    <location>
        <begin position="41"/>
        <end position="61"/>
    </location>
</feature>
<dbReference type="PANTHER" id="PTHR39430:SF1">
    <property type="entry name" value="PROTEASE"/>
    <property type="match status" value="1"/>
</dbReference>
<dbReference type="InterPro" id="IPR003675">
    <property type="entry name" value="Rce1/LyrA-like_dom"/>
</dbReference>